<evidence type="ECO:0000313" key="7">
    <source>
        <dbReference type="EMBL" id="CCD71454.1"/>
    </source>
</evidence>
<keyword evidence="8" id="KW-1185">Reference proteome</keyword>
<dbReference type="GO" id="GO:0016020">
    <property type="term" value="C:membrane"/>
    <property type="evidence" value="ECO:0007669"/>
    <property type="project" value="UniProtKB-SubCell"/>
</dbReference>
<dbReference type="InterPro" id="IPR017452">
    <property type="entry name" value="GPCR_Rhodpsn_7TM"/>
</dbReference>
<dbReference type="HOGENOM" id="CLU_043715_0_1_1"/>
<dbReference type="UCSC" id="Y57G7A.4">
    <property type="organism name" value="c. elegans"/>
</dbReference>
<dbReference type="SUPFAM" id="SSF81321">
    <property type="entry name" value="Family A G protein-coupled receptor-like"/>
    <property type="match status" value="1"/>
</dbReference>
<dbReference type="EMBL" id="BX284602">
    <property type="protein sequence ID" value="CCD71454.1"/>
    <property type="molecule type" value="Genomic_DNA"/>
</dbReference>
<organism evidence="7 8">
    <name type="scientific">Caenorhabditis elegans</name>
    <dbReference type="NCBI Taxonomy" id="6239"/>
    <lineage>
        <taxon>Eukaryota</taxon>
        <taxon>Metazoa</taxon>
        <taxon>Ecdysozoa</taxon>
        <taxon>Nematoda</taxon>
        <taxon>Chromadorea</taxon>
        <taxon>Rhabditida</taxon>
        <taxon>Rhabditina</taxon>
        <taxon>Rhabditomorpha</taxon>
        <taxon>Rhabditoidea</taxon>
        <taxon>Rhabditidae</taxon>
        <taxon>Peloderinae</taxon>
        <taxon>Caenorhabditis</taxon>
    </lineage>
</organism>
<dbReference type="CTD" id="190359"/>
<dbReference type="Pfam" id="PF10324">
    <property type="entry name" value="7TM_GPCR_Srw"/>
    <property type="match status" value="1"/>
</dbReference>
<accession>O76620</accession>
<proteinExistence type="predicted"/>
<evidence type="ECO:0000256" key="5">
    <source>
        <dbReference type="SAM" id="Phobius"/>
    </source>
</evidence>
<evidence type="ECO:0000256" key="3">
    <source>
        <dbReference type="ARBA" id="ARBA00022989"/>
    </source>
</evidence>
<dbReference type="KEGG" id="cel:CELE_Y57G7A.4"/>
<feature type="transmembrane region" description="Helical" evidence="5">
    <location>
        <begin position="279"/>
        <end position="302"/>
    </location>
</feature>
<dbReference type="PIR" id="T37205">
    <property type="entry name" value="T37205"/>
</dbReference>
<feature type="transmembrane region" description="Helical" evidence="5">
    <location>
        <begin position="125"/>
        <end position="145"/>
    </location>
</feature>
<feature type="transmembrane region" description="Helical" evidence="5">
    <location>
        <begin position="38"/>
        <end position="57"/>
    </location>
</feature>
<evidence type="ECO:0000256" key="2">
    <source>
        <dbReference type="ARBA" id="ARBA00022692"/>
    </source>
</evidence>
<feature type="transmembrane region" description="Helical" evidence="5">
    <location>
        <begin position="157"/>
        <end position="178"/>
    </location>
</feature>
<protein>
    <submittedName>
        <fullName evidence="7">G-protein coupled receptors family 1 profile domain-containing protein</fullName>
    </submittedName>
</protein>
<dbReference type="OMA" id="INATSHC"/>
<evidence type="ECO:0000256" key="4">
    <source>
        <dbReference type="ARBA" id="ARBA00023136"/>
    </source>
</evidence>
<dbReference type="SMR" id="O76620"/>
<dbReference type="AlphaFoldDB" id="O76620"/>
<dbReference type="RefSeq" id="NP_493936.2">
    <property type="nucleotide sequence ID" value="NM_061535.3"/>
</dbReference>
<reference evidence="7 8" key="1">
    <citation type="journal article" date="1998" name="Science">
        <title>Genome sequence of the nematode C. elegans: a platform for investigating biology.</title>
        <authorList>
            <consortium name="The C. elegans sequencing consortium"/>
            <person name="Sulson J.E."/>
            <person name="Waterston R."/>
        </authorList>
    </citation>
    <scope>NUCLEOTIDE SEQUENCE [LARGE SCALE GENOMIC DNA]</scope>
    <source>
        <strain evidence="7 8">Bristol N2</strain>
    </source>
</reference>
<dbReference type="GeneID" id="190359"/>
<dbReference type="PANTHER" id="PTHR22751">
    <property type="entry name" value="G-PROTEIN COUPLED RECEPTOR-RELATED"/>
    <property type="match status" value="1"/>
</dbReference>
<dbReference type="InParanoid" id="O76620"/>
<dbReference type="AGR" id="WB:WBGene00005813"/>
<dbReference type="STRING" id="6239.Y57G7A.4.1"/>
<keyword evidence="7" id="KW-0675">Receptor</keyword>
<dbReference type="PANTHER" id="PTHR22751:SF54">
    <property type="entry name" value="G-PROTEIN COUPLED RECEPTORS FAMILY 1 PROFILE DOMAIN-CONTAINING PROTEIN"/>
    <property type="match status" value="1"/>
</dbReference>
<dbReference type="eggNOG" id="ENOG502TG8D">
    <property type="taxonomic scope" value="Eukaryota"/>
</dbReference>
<dbReference type="Gene3D" id="1.20.1070.10">
    <property type="entry name" value="Rhodopsin 7-helix transmembrane proteins"/>
    <property type="match status" value="1"/>
</dbReference>
<dbReference type="PaxDb" id="6239-Y57G7A.4"/>
<keyword evidence="3 5" id="KW-1133">Transmembrane helix</keyword>
<keyword evidence="2 5" id="KW-0812">Transmembrane</keyword>
<feature type="transmembrane region" description="Helical" evidence="5">
    <location>
        <begin position="235"/>
        <end position="258"/>
    </location>
</feature>
<sequence>MPIGYFQSDFKDFSDSNKKILVKIANFIFFLAEKSKNAYNWLACVAVFINCIHLSILTRKSMGLNSINIIMIGICICDLVNMSYAIYDIIFLIVHPNDKCTPPLSYAMELLDYWLLSFQDITRRMTSFFGVLMTIVRFFIIKFALNRKFDTISKARFAICSIAIGFVLSSGITLFFWLRYEFVEVKPWIPPKKCSQFPPNYTVSEYMSTMAKAYSKADQTPLLTVFTILDGLSKIIPAVIYPIFTFLLIQQLRAAIALRRKTSTSMGSRLESTKSDQTTKMVILMTVTFTISEGPIGICYILEGTLPKRSVFRDINYDLMDAFTIFVAINASVHFLICLGVHSQYRKSAKELLFCERIYKNLKTSRISVTSTTSQENVPARRIAIQ</sequence>
<feature type="transmembrane region" description="Helical" evidence="5">
    <location>
        <begin position="322"/>
        <end position="341"/>
    </location>
</feature>
<evidence type="ECO:0000256" key="1">
    <source>
        <dbReference type="ARBA" id="ARBA00004370"/>
    </source>
</evidence>
<evidence type="ECO:0000313" key="9">
    <source>
        <dbReference type="WormBase" id="Y57G7A.4"/>
    </source>
</evidence>
<evidence type="ECO:0000313" key="8">
    <source>
        <dbReference type="Proteomes" id="UP000001940"/>
    </source>
</evidence>
<dbReference type="PhylomeDB" id="O76620"/>
<dbReference type="InterPro" id="IPR019427">
    <property type="entry name" value="7TM_GPCR_serpentine_rcpt_Srw"/>
</dbReference>
<gene>
    <name evidence="7 9" type="primary">srw-66</name>
    <name evidence="7" type="ORF">CELE_Y57G7A.4</name>
    <name evidence="9" type="ORF">Y57G7A.4</name>
</gene>
<comment type="subcellular location">
    <subcellularLocation>
        <location evidence="1">Membrane</location>
    </subcellularLocation>
</comment>
<dbReference type="PROSITE" id="PS50262">
    <property type="entry name" value="G_PROTEIN_RECEP_F1_2"/>
    <property type="match status" value="1"/>
</dbReference>
<dbReference type="WormBase" id="Y57G7A.4">
    <property type="protein sequence ID" value="CE33948"/>
    <property type="gene ID" value="WBGene00005813"/>
    <property type="gene designation" value="srw-66"/>
</dbReference>
<keyword evidence="4 5" id="KW-0472">Membrane</keyword>
<dbReference type="Bgee" id="WBGene00005813">
    <property type="expression patterns" value="Expressed in material anatomical entity and 2 other cell types or tissues"/>
</dbReference>
<dbReference type="Proteomes" id="UP000001940">
    <property type="component" value="Chromosome II"/>
</dbReference>
<feature type="transmembrane region" description="Helical" evidence="5">
    <location>
        <begin position="69"/>
        <end position="94"/>
    </location>
</feature>
<feature type="domain" description="G-protein coupled receptors family 1 profile" evidence="6">
    <location>
        <begin position="49"/>
        <end position="338"/>
    </location>
</feature>
<dbReference type="GO" id="GO:0008528">
    <property type="term" value="F:G protein-coupled peptide receptor activity"/>
    <property type="evidence" value="ECO:0007669"/>
    <property type="project" value="InterPro"/>
</dbReference>
<evidence type="ECO:0000259" key="6">
    <source>
        <dbReference type="PROSITE" id="PS50262"/>
    </source>
</evidence>
<name>O76620_CAEEL</name>